<name>A0A7S2XI92_9STRA</name>
<evidence type="ECO:0000259" key="2">
    <source>
        <dbReference type="Pfam" id="PF03457"/>
    </source>
</evidence>
<dbReference type="EMBL" id="HBHQ01001752">
    <property type="protein sequence ID" value="CAD9809281.1"/>
    <property type="molecule type" value="Transcribed_RNA"/>
</dbReference>
<feature type="region of interest" description="Disordered" evidence="1">
    <location>
        <begin position="146"/>
        <end position="165"/>
    </location>
</feature>
<reference evidence="3" key="1">
    <citation type="submission" date="2021-01" db="EMBL/GenBank/DDBJ databases">
        <authorList>
            <person name="Corre E."/>
            <person name="Pelletier E."/>
            <person name="Niang G."/>
            <person name="Scheremetjew M."/>
            <person name="Finn R."/>
            <person name="Kale V."/>
            <person name="Holt S."/>
            <person name="Cochrane G."/>
            <person name="Meng A."/>
            <person name="Brown T."/>
            <person name="Cohen L."/>
        </authorList>
    </citation>
    <scope>NUCLEOTIDE SEQUENCE</scope>
    <source>
        <strain evidence="3">CCMP2084</strain>
    </source>
</reference>
<protein>
    <recommendedName>
        <fullName evidence="2">Helicase-associated domain-containing protein</fullName>
    </recommendedName>
</protein>
<feature type="domain" description="Helicase-associated" evidence="2">
    <location>
        <begin position="6"/>
        <end position="70"/>
    </location>
</feature>
<dbReference type="PANTHER" id="PTHR33418:SF1">
    <property type="entry name" value="HELICASE-ASSOCIATED DOMAIN-CONTAINING PROTEIN"/>
    <property type="match status" value="1"/>
</dbReference>
<proteinExistence type="predicted"/>
<evidence type="ECO:0000313" key="3">
    <source>
        <dbReference type="EMBL" id="CAD9809281.1"/>
    </source>
</evidence>
<dbReference type="AlphaFoldDB" id="A0A7S2XI92"/>
<dbReference type="InterPro" id="IPR005114">
    <property type="entry name" value="Helicase_assoc"/>
</dbReference>
<sequence>MTPHNDVAWNHKLAELLAFKEVHGHTNVQRRNGSLGQWVMTQRRQYKMFRQENHTHLNQERINALNNVGFEWQIDKKTIRGWDDRFNELVVFKEGHGHTNVPQKDGPLGRWVSTQRRHYRFFKEGEDSQLTQERMDRLNQLEFEWSLKKSPSPSGSTERSDFQNN</sequence>
<evidence type="ECO:0000256" key="1">
    <source>
        <dbReference type="SAM" id="MobiDB-lite"/>
    </source>
</evidence>
<dbReference type="PANTHER" id="PTHR33418">
    <property type="entry name" value="HELICASE-ASSOCIATED"/>
    <property type="match status" value="1"/>
</dbReference>
<feature type="domain" description="Helicase-associated" evidence="2">
    <location>
        <begin position="82"/>
        <end position="143"/>
    </location>
</feature>
<dbReference type="Pfam" id="PF03457">
    <property type="entry name" value="HA"/>
    <property type="match status" value="2"/>
</dbReference>
<gene>
    <name evidence="3" type="ORF">ASEP1449_LOCUS1104</name>
</gene>
<dbReference type="Gene3D" id="6.10.140.530">
    <property type="match status" value="2"/>
</dbReference>
<organism evidence="3">
    <name type="scientific">Attheya septentrionalis</name>
    <dbReference type="NCBI Taxonomy" id="420275"/>
    <lineage>
        <taxon>Eukaryota</taxon>
        <taxon>Sar</taxon>
        <taxon>Stramenopiles</taxon>
        <taxon>Ochrophyta</taxon>
        <taxon>Bacillariophyta</taxon>
        <taxon>Coscinodiscophyceae</taxon>
        <taxon>Chaetocerotophycidae</taxon>
        <taxon>Chaetocerotales</taxon>
        <taxon>Attheyaceae</taxon>
        <taxon>Attheya</taxon>
    </lineage>
</organism>
<accession>A0A7S2XI92</accession>